<feature type="region of interest" description="Disordered" evidence="1">
    <location>
        <begin position="75"/>
        <end position="118"/>
    </location>
</feature>
<protein>
    <submittedName>
        <fullName evidence="2">DHX38 protein</fullName>
    </submittedName>
</protein>
<sequence length="118" mass="13399">MEKTEAVQEVAPEPKARKEHKKEKKETAGLSPEELKELEDLKQKIIEEKAILKEQGMSGGQINKNEKIVAMVTRLNELKEKQDPGSSKKEKDAKKDSKKKTPLSAEEQKEYVQLQGDI</sequence>
<feature type="non-terminal residue" evidence="2">
    <location>
        <position position="1"/>
    </location>
</feature>
<feature type="compositionally biased region" description="Basic and acidic residues" evidence="1">
    <location>
        <begin position="1"/>
        <end position="16"/>
    </location>
</feature>
<evidence type="ECO:0000256" key="1">
    <source>
        <dbReference type="SAM" id="MobiDB-lite"/>
    </source>
</evidence>
<keyword evidence="3" id="KW-1185">Reference proteome</keyword>
<proteinExistence type="predicted"/>
<organism evidence="2 3">
    <name type="scientific">Symbiodinium pilosum</name>
    <name type="common">Dinoflagellate</name>
    <dbReference type="NCBI Taxonomy" id="2952"/>
    <lineage>
        <taxon>Eukaryota</taxon>
        <taxon>Sar</taxon>
        <taxon>Alveolata</taxon>
        <taxon>Dinophyceae</taxon>
        <taxon>Suessiales</taxon>
        <taxon>Symbiodiniaceae</taxon>
        <taxon>Symbiodinium</taxon>
    </lineage>
</organism>
<comment type="caution">
    <text evidence="2">The sequence shown here is derived from an EMBL/GenBank/DDBJ whole genome shotgun (WGS) entry which is preliminary data.</text>
</comment>
<reference evidence="2" key="1">
    <citation type="submission" date="2021-02" db="EMBL/GenBank/DDBJ databases">
        <authorList>
            <person name="Dougan E. K."/>
            <person name="Rhodes N."/>
            <person name="Thang M."/>
            <person name="Chan C."/>
        </authorList>
    </citation>
    <scope>NUCLEOTIDE SEQUENCE</scope>
</reference>
<dbReference type="AlphaFoldDB" id="A0A812TL54"/>
<feature type="compositionally biased region" description="Basic and acidic residues" evidence="1">
    <location>
        <begin position="76"/>
        <end position="95"/>
    </location>
</feature>
<feature type="region of interest" description="Disordered" evidence="1">
    <location>
        <begin position="1"/>
        <end position="35"/>
    </location>
</feature>
<dbReference type="Proteomes" id="UP000649617">
    <property type="component" value="Unassembled WGS sequence"/>
</dbReference>
<evidence type="ECO:0000313" key="3">
    <source>
        <dbReference type="Proteomes" id="UP000649617"/>
    </source>
</evidence>
<dbReference type="EMBL" id="CAJNIZ010031420">
    <property type="protein sequence ID" value="CAE7530344.1"/>
    <property type="molecule type" value="Genomic_DNA"/>
</dbReference>
<gene>
    <name evidence="2" type="primary">DHX38</name>
    <name evidence="2" type="ORF">SPIL2461_LOCUS13966</name>
</gene>
<name>A0A812TL54_SYMPI</name>
<evidence type="ECO:0000313" key="2">
    <source>
        <dbReference type="EMBL" id="CAE7530344.1"/>
    </source>
</evidence>
<accession>A0A812TL54</accession>